<dbReference type="AlphaFoldDB" id="A0AAJ0BVH9"/>
<dbReference type="EMBL" id="MU839016">
    <property type="protein sequence ID" value="KAK1765245.1"/>
    <property type="molecule type" value="Genomic_DNA"/>
</dbReference>
<feature type="transmembrane region" description="Helical" evidence="2">
    <location>
        <begin position="471"/>
        <end position="495"/>
    </location>
</feature>
<keyword evidence="2" id="KW-1133">Transmembrane helix</keyword>
<feature type="region of interest" description="Disordered" evidence="1">
    <location>
        <begin position="1"/>
        <end position="26"/>
    </location>
</feature>
<protein>
    <submittedName>
        <fullName evidence="3">Uncharacterized protein</fullName>
    </submittedName>
</protein>
<reference evidence="3" key="1">
    <citation type="submission" date="2023-06" db="EMBL/GenBank/DDBJ databases">
        <title>Genome-scale phylogeny and comparative genomics of the fungal order Sordariales.</title>
        <authorList>
            <consortium name="Lawrence Berkeley National Laboratory"/>
            <person name="Hensen N."/>
            <person name="Bonometti L."/>
            <person name="Westerberg I."/>
            <person name="Brannstrom I.O."/>
            <person name="Guillou S."/>
            <person name="Cros-Aarteil S."/>
            <person name="Calhoun S."/>
            <person name="Haridas S."/>
            <person name="Kuo A."/>
            <person name="Mondo S."/>
            <person name="Pangilinan J."/>
            <person name="Riley R."/>
            <person name="Labutti K."/>
            <person name="Andreopoulos B."/>
            <person name="Lipzen A."/>
            <person name="Chen C."/>
            <person name="Yanf M."/>
            <person name="Daum C."/>
            <person name="Ng V."/>
            <person name="Clum A."/>
            <person name="Steindorff A."/>
            <person name="Ohm R."/>
            <person name="Martin F."/>
            <person name="Silar P."/>
            <person name="Natvig D."/>
            <person name="Lalanne C."/>
            <person name="Gautier V."/>
            <person name="Ament-Velasquez S.L."/>
            <person name="Kruys A."/>
            <person name="Hutchinson M.I."/>
            <person name="Powell A.J."/>
            <person name="Barry K."/>
            <person name="Miller A.N."/>
            <person name="Grigoriev I.V."/>
            <person name="Debuchy R."/>
            <person name="Gladieux P."/>
            <person name="Thoren M.H."/>
            <person name="Johannesson H."/>
        </authorList>
    </citation>
    <scope>NUCLEOTIDE SEQUENCE</scope>
    <source>
        <strain evidence="3">8032-3</strain>
    </source>
</reference>
<dbReference type="RefSeq" id="XP_060281458.1">
    <property type="nucleotide sequence ID" value="XM_060430621.1"/>
</dbReference>
<dbReference type="GeneID" id="85313808"/>
<organism evidence="3 4">
    <name type="scientific">Phialemonium atrogriseum</name>
    <dbReference type="NCBI Taxonomy" id="1093897"/>
    <lineage>
        <taxon>Eukaryota</taxon>
        <taxon>Fungi</taxon>
        <taxon>Dikarya</taxon>
        <taxon>Ascomycota</taxon>
        <taxon>Pezizomycotina</taxon>
        <taxon>Sordariomycetes</taxon>
        <taxon>Sordariomycetidae</taxon>
        <taxon>Cephalothecales</taxon>
        <taxon>Cephalothecaceae</taxon>
        <taxon>Phialemonium</taxon>
    </lineage>
</organism>
<feature type="compositionally biased region" description="Polar residues" evidence="1">
    <location>
        <begin position="1"/>
        <end position="11"/>
    </location>
</feature>
<proteinExistence type="predicted"/>
<accession>A0AAJ0BVH9</accession>
<keyword evidence="4" id="KW-1185">Reference proteome</keyword>
<comment type="caution">
    <text evidence="3">The sequence shown here is derived from an EMBL/GenBank/DDBJ whole genome shotgun (WGS) entry which is preliminary data.</text>
</comment>
<evidence type="ECO:0000313" key="3">
    <source>
        <dbReference type="EMBL" id="KAK1765245.1"/>
    </source>
</evidence>
<sequence length="506" mass="57432">MLATFQLSRASSHLIPKSPESSTEMEGLRKLAQRSFEKDQCFKQPLEAYNVVQLLSVDNREVLSHRTTVPMEDLCEFLRDGCLKEDNEQVEGNRFRLVRIPRYSDKRGAPLQISKHVFTGLLDEMRVDPWVQQLIAQDSYGFHFVGEDAQTRISTLFVGTMSYKFVWTIESRGQHSTTKVLLFVRSDDQPVADELYSQFLDIMAAHSPGTPYPVLLNLTIATQILYRKGRRLREQHNTLTFIERQTGHGFFHFDSLQIDDAQAQAEVQGQSARASQPVRFDINKLIEWSREVGRHSVRNANAIRNSGVIDELLSFITDPDEHNTTSTALTLNYPDQTRKDLVHEIHLLSKRSRLLTDAVKYLEDRARNQSSVIFALLTHEDAMANITLANASTELARASKEDSTIMRIIAAATKEDSETMRDIALATKKDSSIMKTIAIVTMALLPATTVAALFSIPSLRWDQPVVVQERFWVYWVITIPLTVLVFLVAAVIGLWDSSVRRRGVPK</sequence>
<gene>
    <name evidence="3" type="ORF">QBC33DRAFT_571803</name>
</gene>
<evidence type="ECO:0000313" key="4">
    <source>
        <dbReference type="Proteomes" id="UP001244011"/>
    </source>
</evidence>
<evidence type="ECO:0000256" key="2">
    <source>
        <dbReference type="SAM" id="Phobius"/>
    </source>
</evidence>
<keyword evidence="2" id="KW-0472">Membrane</keyword>
<keyword evidence="2" id="KW-0812">Transmembrane</keyword>
<feature type="transmembrane region" description="Helical" evidence="2">
    <location>
        <begin position="437"/>
        <end position="459"/>
    </location>
</feature>
<dbReference type="Gene3D" id="1.20.58.340">
    <property type="entry name" value="Magnesium transport protein CorA, transmembrane region"/>
    <property type="match status" value="1"/>
</dbReference>
<dbReference type="Proteomes" id="UP001244011">
    <property type="component" value="Unassembled WGS sequence"/>
</dbReference>
<name>A0AAJ0BVH9_9PEZI</name>
<evidence type="ECO:0000256" key="1">
    <source>
        <dbReference type="SAM" id="MobiDB-lite"/>
    </source>
</evidence>